<evidence type="ECO:0000313" key="2">
    <source>
        <dbReference type="EMBL" id="KKP59942.1"/>
    </source>
</evidence>
<organism evidence="2 3">
    <name type="scientific">Candidatus Gottesmanbacteria bacterium GW2011_GWA1_34_13</name>
    <dbReference type="NCBI Taxonomy" id="1618434"/>
    <lineage>
        <taxon>Bacteria</taxon>
        <taxon>Candidatus Gottesmaniibacteriota</taxon>
    </lineage>
</organism>
<feature type="transmembrane region" description="Helical" evidence="1">
    <location>
        <begin position="192"/>
        <end position="208"/>
    </location>
</feature>
<gene>
    <name evidence="2" type="ORF">UR52_C0001G0022</name>
</gene>
<feature type="transmembrane region" description="Helical" evidence="1">
    <location>
        <begin position="238"/>
        <end position="258"/>
    </location>
</feature>
<sequence>MKRVLSLFTFLSIVGLGLLISKNSIQDPLGYTEMAWHVSYDGFSEKILDPAITPLNFILVILIQRLSHIAMNNAWKILDLTFGGLSSVFLINIFWKYQRPKKFVELLLPIFIILGSLMFWYPYTASTGEGATIFFSLIGVYLWSKYRFFQAVPFFILSFLAKYDFYLIVPGLFISSILFLKKLETKKIKHMVISGFLILFTLIFYHFMKNGKELIDQAPYSLYSLGLKTFFLNSIPNAGSQFILSLFLGAPIAFIFFISRSKLNNIFWLCGFSSLLILISRFYQWHYPTHIIAYMLLFTFTANDIFKLIKWRYVLLQILLVIIIIKLLPINAFSQILIHKHLTTTESYQIENEIRKDYHGGKIGFYMNMRLDTPFPAYEISHLKPEWDFVIKDTEYIIVPSTFIPQQVLVFKQCKYNYYSLVGRNIIYKVNCNN</sequence>
<feature type="transmembrane region" description="Helical" evidence="1">
    <location>
        <begin position="77"/>
        <end position="97"/>
    </location>
</feature>
<keyword evidence="1" id="KW-0812">Transmembrane</keyword>
<proteinExistence type="predicted"/>
<protein>
    <submittedName>
        <fullName evidence="2">Uncharacterized protein</fullName>
    </submittedName>
</protein>
<dbReference type="STRING" id="1618434.UR52_C0001G0022"/>
<feature type="transmembrane region" description="Helical" evidence="1">
    <location>
        <begin position="265"/>
        <end position="283"/>
    </location>
</feature>
<name>A0A0G0DXQ5_9BACT</name>
<reference evidence="2 3" key="1">
    <citation type="journal article" date="2015" name="Nature">
        <title>rRNA introns, odd ribosomes, and small enigmatic genomes across a large radiation of phyla.</title>
        <authorList>
            <person name="Brown C.T."/>
            <person name="Hug L.A."/>
            <person name="Thomas B.C."/>
            <person name="Sharon I."/>
            <person name="Castelle C.J."/>
            <person name="Singh A."/>
            <person name="Wilkins M.J."/>
            <person name="Williams K.H."/>
            <person name="Banfield J.F."/>
        </authorList>
    </citation>
    <scope>NUCLEOTIDE SEQUENCE [LARGE SCALE GENOMIC DNA]</scope>
</reference>
<dbReference type="EMBL" id="LBPN01000001">
    <property type="protein sequence ID" value="KKP59942.1"/>
    <property type="molecule type" value="Genomic_DNA"/>
</dbReference>
<accession>A0A0G0DXQ5</accession>
<evidence type="ECO:0000256" key="1">
    <source>
        <dbReference type="SAM" id="Phobius"/>
    </source>
</evidence>
<feature type="transmembrane region" description="Helical" evidence="1">
    <location>
        <begin position="163"/>
        <end position="180"/>
    </location>
</feature>
<keyword evidence="1" id="KW-0472">Membrane</keyword>
<dbReference type="AlphaFoldDB" id="A0A0G0DXQ5"/>
<comment type="caution">
    <text evidence="2">The sequence shown here is derived from an EMBL/GenBank/DDBJ whole genome shotgun (WGS) entry which is preliminary data.</text>
</comment>
<feature type="transmembrane region" description="Helical" evidence="1">
    <location>
        <begin position="313"/>
        <end position="333"/>
    </location>
</feature>
<evidence type="ECO:0000313" key="3">
    <source>
        <dbReference type="Proteomes" id="UP000034176"/>
    </source>
</evidence>
<feature type="transmembrane region" description="Helical" evidence="1">
    <location>
        <begin position="103"/>
        <end position="121"/>
    </location>
</feature>
<keyword evidence="1" id="KW-1133">Transmembrane helix</keyword>
<feature type="transmembrane region" description="Helical" evidence="1">
    <location>
        <begin position="289"/>
        <end position="306"/>
    </location>
</feature>
<dbReference type="Proteomes" id="UP000034176">
    <property type="component" value="Unassembled WGS sequence"/>
</dbReference>